<dbReference type="EMBL" id="JAPCWZ010000007">
    <property type="protein sequence ID" value="KAK8855031.1"/>
    <property type="molecule type" value="Genomic_DNA"/>
</dbReference>
<evidence type="ECO:0008006" key="3">
    <source>
        <dbReference type="Google" id="ProtNLM"/>
    </source>
</evidence>
<evidence type="ECO:0000313" key="2">
    <source>
        <dbReference type="Proteomes" id="UP001390339"/>
    </source>
</evidence>
<sequence>MSNNIDPQVEAAARANMADHRAFWEKKIAAEMDPDAHPASGVLSGYVTTDDMFICTTPNPKKVNVATGELYICGEDIVNKGGSIRSHKYKVHRQQFPTGGRESQHEKLARPAHQRVTCKRCRSYRSNGHGLIQHYRVHPDTHGNLRTQEEIFGEYEELLHLLRGHDYREYLREEGITDA</sequence>
<protein>
    <recommendedName>
        <fullName evidence="3">C2H2-type domain-containing protein</fullName>
    </recommendedName>
</protein>
<proteinExistence type="predicted"/>
<dbReference type="Proteomes" id="UP001390339">
    <property type="component" value="Unassembled WGS sequence"/>
</dbReference>
<accession>A0ABR2HYR6</accession>
<organism evidence="1 2">
    <name type="scientific">Apiospora arundinis</name>
    <dbReference type="NCBI Taxonomy" id="335852"/>
    <lineage>
        <taxon>Eukaryota</taxon>
        <taxon>Fungi</taxon>
        <taxon>Dikarya</taxon>
        <taxon>Ascomycota</taxon>
        <taxon>Pezizomycotina</taxon>
        <taxon>Sordariomycetes</taxon>
        <taxon>Xylariomycetidae</taxon>
        <taxon>Amphisphaeriales</taxon>
        <taxon>Apiosporaceae</taxon>
        <taxon>Apiospora</taxon>
    </lineage>
</organism>
<name>A0ABR2HYR6_9PEZI</name>
<reference evidence="1 2" key="1">
    <citation type="journal article" date="2024" name="IMA Fungus">
        <title>Apiospora arundinis, a panoply of carbohydrate-active enzymes and secondary metabolites.</title>
        <authorList>
            <person name="Sorensen T."/>
            <person name="Petersen C."/>
            <person name="Muurmann A.T."/>
            <person name="Christiansen J.V."/>
            <person name="Brundto M.L."/>
            <person name="Overgaard C.K."/>
            <person name="Boysen A.T."/>
            <person name="Wollenberg R.D."/>
            <person name="Larsen T.O."/>
            <person name="Sorensen J.L."/>
            <person name="Nielsen K.L."/>
            <person name="Sondergaard T.E."/>
        </authorList>
    </citation>
    <scope>NUCLEOTIDE SEQUENCE [LARGE SCALE GENOMIC DNA]</scope>
    <source>
        <strain evidence="1 2">AAU 773</strain>
    </source>
</reference>
<keyword evidence="2" id="KW-1185">Reference proteome</keyword>
<comment type="caution">
    <text evidence="1">The sequence shown here is derived from an EMBL/GenBank/DDBJ whole genome shotgun (WGS) entry which is preliminary data.</text>
</comment>
<evidence type="ECO:0000313" key="1">
    <source>
        <dbReference type="EMBL" id="KAK8855031.1"/>
    </source>
</evidence>
<gene>
    <name evidence="1" type="ORF">PGQ11_010943</name>
</gene>